<keyword evidence="1" id="KW-0472">Membrane</keyword>
<keyword evidence="2" id="KW-0732">Signal</keyword>
<feature type="transmembrane region" description="Helical" evidence="1">
    <location>
        <begin position="147"/>
        <end position="163"/>
    </location>
</feature>
<keyword evidence="1" id="KW-0812">Transmembrane</keyword>
<evidence type="ECO:0000256" key="1">
    <source>
        <dbReference type="SAM" id="Phobius"/>
    </source>
</evidence>
<feature type="transmembrane region" description="Helical" evidence="1">
    <location>
        <begin position="192"/>
        <end position="211"/>
    </location>
</feature>
<feature type="transmembrane region" description="Helical" evidence="1">
    <location>
        <begin position="218"/>
        <end position="238"/>
    </location>
</feature>
<keyword evidence="1" id="KW-1133">Transmembrane helix</keyword>
<sequence length="582" mass="64408">MNKTFSLRNSHALVMGALLIALANAELFSTRVAVKWDAFDEMWAYFRWLGSALRQGAFPDFFPHIMSGYPIGSNIQAGVYNVFYLAFAYAFPDSVLSINLVYLALQLVIFRLGFAIGKSYGLDALCSLYLGLALTASGFIIGHASHFSYLSTACGLLGCFLALRMALQRRAGAAFLLCFVSVYHMLTAGYPANILFGAQCLAAYWVCLFVTQAEARRALLTAVAGVAAGAVIGAPSIWHFVNLLQQSTRGAGLDIDTAMSGSLPLYGVANFFFPVWKMGFSELTIERFHLLFLSIPLVACAIWMAPSRGADGKRILLFFVLAVLMTVLALGKNSPLPLRVWLAEHLFIYRAGRFPSGEHRGIALFLLALVSAFGLQWIQERYPAKKKVLVALLALDFLVVMVALRGMRIGGIDEQFRAMQPMFQATFSAGDQARLDKARDCTPDGEPWQLTAIAIQRERLAPANFYWNGYVGLRDQVYDQGRESDTDLVCGPSRLRDAATRAARPYALETYTPGYIRLRIKDNGMPASRLIWTEYDDGFWRLKINGKPAVLEHGTARFRIFSAGSGDVIEMTYAGPLSRLWR</sequence>
<evidence type="ECO:0000313" key="4">
    <source>
        <dbReference type="Proteomes" id="UP000197535"/>
    </source>
</evidence>
<feature type="transmembrane region" description="Helical" evidence="1">
    <location>
        <begin position="312"/>
        <end position="331"/>
    </location>
</feature>
<gene>
    <name evidence="3" type="ORF">AYR66_07210</name>
</gene>
<feature type="transmembrane region" description="Helical" evidence="1">
    <location>
        <begin position="361"/>
        <end position="378"/>
    </location>
</feature>
<keyword evidence="4" id="KW-1185">Reference proteome</keyword>
<name>A0A254T9J6_9BURK</name>
<protein>
    <recommendedName>
        <fullName evidence="5">Glycosyltransferase RgtA/B/C/D-like domain-containing protein</fullName>
    </recommendedName>
</protein>
<dbReference type="RefSeq" id="WP_088706235.1">
    <property type="nucleotide sequence ID" value="NZ_LSTO01000001.1"/>
</dbReference>
<dbReference type="AlphaFoldDB" id="A0A254T9J6"/>
<feature type="transmembrane region" description="Helical" evidence="1">
    <location>
        <begin position="258"/>
        <end position="276"/>
    </location>
</feature>
<proteinExistence type="predicted"/>
<feature type="chain" id="PRO_5012400355" description="Glycosyltransferase RgtA/B/C/D-like domain-containing protein" evidence="2">
    <location>
        <begin position="26"/>
        <end position="582"/>
    </location>
</feature>
<comment type="caution">
    <text evidence="3">The sequence shown here is derived from an EMBL/GenBank/DDBJ whole genome shotgun (WGS) entry which is preliminary data.</text>
</comment>
<reference evidence="3 4" key="1">
    <citation type="submission" date="2016-02" db="EMBL/GenBank/DDBJ databases">
        <authorList>
            <person name="Wen L."/>
            <person name="He K."/>
            <person name="Yang H."/>
        </authorList>
    </citation>
    <scope>NUCLEOTIDE SEQUENCE [LARGE SCALE GENOMIC DNA]</scope>
    <source>
        <strain evidence="3 4">TSA40</strain>
    </source>
</reference>
<evidence type="ECO:0000256" key="2">
    <source>
        <dbReference type="SAM" id="SignalP"/>
    </source>
</evidence>
<organism evidence="3 4">
    <name type="scientific">Noviherbaspirillum denitrificans</name>
    <dbReference type="NCBI Taxonomy" id="1968433"/>
    <lineage>
        <taxon>Bacteria</taxon>
        <taxon>Pseudomonadati</taxon>
        <taxon>Pseudomonadota</taxon>
        <taxon>Betaproteobacteria</taxon>
        <taxon>Burkholderiales</taxon>
        <taxon>Oxalobacteraceae</taxon>
        <taxon>Noviherbaspirillum</taxon>
    </lineage>
</organism>
<feature type="transmembrane region" description="Helical" evidence="1">
    <location>
        <begin position="82"/>
        <end position="110"/>
    </location>
</feature>
<feature type="signal peptide" evidence="2">
    <location>
        <begin position="1"/>
        <end position="25"/>
    </location>
</feature>
<feature type="transmembrane region" description="Helical" evidence="1">
    <location>
        <begin position="288"/>
        <end position="306"/>
    </location>
</feature>
<feature type="transmembrane region" description="Helical" evidence="1">
    <location>
        <begin position="390"/>
        <end position="407"/>
    </location>
</feature>
<accession>A0A254T9J6</accession>
<dbReference type="EMBL" id="LSTO01000001">
    <property type="protein sequence ID" value="OWW19321.1"/>
    <property type="molecule type" value="Genomic_DNA"/>
</dbReference>
<feature type="transmembrane region" description="Helical" evidence="1">
    <location>
        <begin position="122"/>
        <end position="141"/>
    </location>
</feature>
<evidence type="ECO:0000313" key="3">
    <source>
        <dbReference type="EMBL" id="OWW19321.1"/>
    </source>
</evidence>
<dbReference type="Proteomes" id="UP000197535">
    <property type="component" value="Unassembled WGS sequence"/>
</dbReference>
<evidence type="ECO:0008006" key="5">
    <source>
        <dbReference type="Google" id="ProtNLM"/>
    </source>
</evidence>